<dbReference type="PANTHER" id="PTHR11246">
    <property type="entry name" value="PRE-MRNA SPLICING FACTOR"/>
    <property type="match status" value="1"/>
</dbReference>
<evidence type="ECO:0000256" key="7">
    <source>
        <dbReference type="SAM" id="MobiDB-lite"/>
    </source>
</evidence>
<evidence type="ECO:0000259" key="9">
    <source>
        <dbReference type="Pfam" id="PF06424"/>
    </source>
</evidence>
<evidence type="ECO:0000313" key="10">
    <source>
        <dbReference type="EMBL" id="CDW90353.1"/>
    </source>
</evidence>
<evidence type="ECO:0000256" key="6">
    <source>
        <dbReference type="SAM" id="Coils"/>
    </source>
</evidence>
<protein>
    <submittedName>
        <fullName evidence="10">Pre-mrna-processing factor 6-like</fullName>
    </submittedName>
</protein>
<dbReference type="FunCoup" id="A0A078B9X4">
    <property type="interactions" value="603"/>
</dbReference>
<keyword evidence="5" id="KW-0539">Nucleus</keyword>
<evidence type="ECO:0000256" key="2">
    <source>
        <dbReference type="ARBA" id="ARBA00022664"/>
    </source>
</evidence>
<dbReference type="GO" id="GO:0000244">
    <property type="term" value="P:spliceosomal tri-snRNP complex assembly"/>
    <property type="evidence" value="ECO:0007669"/>
    <property type="project" value="TreeGrafter"/>
</dbReference>
<evidence type="ECO:0000259" key="8">
    <source>
        <dbReference type="Pfam" id="PF05843"/>
    </source>
</evidence>
<dbReference type="AlphaFoldDB" id="A0A078B9X4"/>
<dbReference type="GO" id="GO:0046540">
    <property type="term" value="C:U4/U6 x U5 tri-snRNP complex"/>
    <property type="evidence" value="ECO:0007669"/>
    <property type="project" value="TreeGrafter"/>
</dbReference>
<accession>A0A078B9X4</accession>
<feature type="compositionally biased region" description="Basic and acidic residues" evidence="7">
    <location>
        <begin position="134"/>
        <end position="148"/>
    </location>
</feature>
<dbReference type="InParanoid" id="A0A078B9X4"/>
<comment type="subcellular location">
    <subcellularLocation>
        <location evidence="1">Nucleus</location>
    </subcellularLocation>
</comment>
<dbReference type="FunFam" id="1.25.40.10:FF:000256">
    <property type="entry name" value="Probable pre-mRNA splicing factor prp1"/>
    <property type="match status" value="1"/>
</dbReference>
<dbReference type="InterPro" id="IPR003107">
    <property type="entry name" value="HAT"/>
</dbReference>
<evidence type="ECO:0000256" key="3">
    <source>
        <dbReference type="ARBA" id="ARBA00022737"/>
    </source>
</evidence>
<keyword evidence="6" id="KW-0175">Coiled coil</keyword>
<keyword evidence="4" id="KW-0508">mRNA splicing</keyword>
<feature type="domain" description="PRP1 splicing factor N-terminal" evidence="9">
    <location>
        <begin position="11"/>
        <end position="182"/>
    </location>
</feature>
<evidence type="ECO:0000256" key="5">
    <source>
        <dbReference type="ARBA" id="ARBA00023242"/>
    </source>
</evidence>
<keyword evidence="2" id="KW-0507">mRNA processing</keyword>
<gene>
    <name evidence="10" type="primary">Contig19096.g20251</name>
    <name evidence="10" type="ORF">STYLEM_19495</name>
</gene>
<dbReference type="InterPro" id="IPR008847">
    <property type="entry name" value="Suf"/>
</dbReference>
<dbReference type="PANTHER" id="PTHR11246:SF1">
    <property type="entry name" value="PRE-MRNA-PROCESSING FACTOR 6"/>
    <property type="match status" value="1"/>
</dbReference>
<feature type="region of interest" description="Disordered" evidence="7">
    <location>
        <begin position="128"/>
        <end position="148"/>
    </location>
</feature>
<dbReference type="SUPFAM" id="SSF48452">
    <property type="entry name" value="TPR-like"/>
    <property type="match status" value="4"/>
</dbReference>
<feature type="coiled-coil region" evidence="6">
    <location>
        <begin position="681"/>
        <end position="734"/>
    </location>
</feature>
<dbReference type="InterPro" id="IPR010491">
    <property type="entry name" value="PRP1_N"/>
</dbReference>
<dbReference type="Pfam" id="PF06424">
    <property type="entry name" value="PRP1_N"/>
    <property type="match status" value="1"/>
</dbReference>
<organism evidence="10 11">
    <name type="scientific">Stylonychia lemnae</name>
    <name type="common">Ciliate</name>
    <dbReference type="NCBI Taxonomy" id="5949"/>
    <lineage>
        <taxon>Eukaryota</taxon>
        <taxon>Sar</taxon>
        <taxon>Alveolata</taxon>
        <taxon>Ciliophora</taxon>
        <taxon>Intramacronucleata</taxon>
        <taxon>Spirotrichea</taxon>
        <taxon>Stichotrichia</taxon>
        <taxon>Sporadotrichida</taxon>
        <taxon>Oxytrichidae</taxon>
        <taxon>Stylonychinae</taxon>
        <taxon>Stylonychia</taxon>
    </lineage>
</organism>
<reference evidence="10 11" key="1">
    <citation type="submission" date="2014-06" db="EMBL/GenBank/DDBJ databases">
        <authorList>
            <person name="Swart Estienne"/>
        </authorList>
    </citation>
    <scope>NUCLEOTIDE SEQUENCE [LARGE SCALE GENOMIC DNA]</scope>
    <source>
        <strain evidence="10 11">130c</strain>
    </source>
</reference>
<feature type="domain" description="Suppressor of forked" evidence="8">
    <location>
        <begin position="353"/>
        <end position="519"/>
    </location>
</feature>
<dbReference type="Pfam" id="PF05843">
    <property type="entry name" value="Suf"/>
    <property type="match status" value="1"/>
</dbReference>
<evidence type="ECO:0000256" key="4">
    <source>
        <dbReference type="ARBA" id="ARBA00023187"/>
    </source>
</evidence>
<dbReference type="Proteomes" id="UP000039865">
    <property type="component" value="Unassembled WGS sequence"/>
</dbReference>
<keyword evidence="11" id="KW-1185">Reference proteome</keyword>
<proteinExistence type="predicted"/>
<dbReference type="GO" id="GO:0071013">
    <property type="term" value="C:catalytic step 2 spliceosome"/>
    <property type="evidence" value="ECO:0007669"/>
    <property type="project" value="TreeGrafter"/>
</dbReference>
<sequence length="990" mass="113021">MVFKKPNFGPPPENYIAGLGRGASGFVTRADFGPSKVGVASVGGQAVELPAGTQGPTQIRQAPTAALRELTSLGNKAAEKEQDFSDANFDEWSGFGGSLFSGGGGGDDVEDKEADNIFSKVDEYMDNRRKRKREEKFKEQEEKLEKDKKDIQSQFADLKRSLVNISRSEWEALPDAPDLVKRTKRQKVDNFQRYTPVPDTVINSARIDGQSNTFIDPNQIQGMQSSLIQQSNGFQSVANGGMTSSIGDIGLARGQLLQIKLASAESVISNVQKSTTTFDKEGYMTQLNSQQFNNLHDIKQAKQKYQLIYSDFKKARKMFKSVIQQNPQNSMGWIAAARIEHLDGKIQEARNIINQACHELPNDEDIWLEAAKLCPPEKVQPLLAKAISSIPKSKKLWQMAAIKEQDIDIKKQIYQRALEQLPHDLDLWKDTIQLANPEEAIALLYRAVKCVPDSTDLWLALAKLETYENARTVLNEAREAVPTDHTIWVNAAKLEEAQGNNQLVDKIINRAIKKLSKNGVSIKREQWLREAVMAEESGSMITCRAIIKETMHYGMEDILSTYQDEAEQKRQIRSIWKENAEDCLKQSAIETARAIFFNAIKEFPSKKSLWFDAIQLEEEYGTKENQQDLLKRAKEHTGSVFFYLKLAKFTWKNHHDQDQTRNILMEGYSKHSDSEDIVLAIQKFERDNKNYQQAEKLLSEAISQIESERIALQAVQLQRELNSLDNALKTVDEQLIKYRNFFKLWLVKAHILQALGTQSAQNEIKAIEYYNQSRSVYDEALTLDEIKTKRVVWLDYARFETDQGAFTRARTILQKARIRIPTDDEIWLASVRLEIKSDNLKIAQNLLSQALQKCPLSGRLWAQLIEMEPMATRKTQSLNAATKVGNDSDLFLAVAKVLWTEMKTEKMKKWIQNAIAINKDNGDAWALSLRFEMEFGTKETQQEIIDKFLEAEPRHGEMWTKEIKQVENWRKNKVDILKKVAKEIKMYDEM</sequence>
<dbReference type="EMBL" id="CCKQ01018397">
    <property type="protein sequence ID" value="CDW90353.1"/>
    <property type="molecule type" value="Genomic_DNA"/>
</dbReference>
<dbReference type="InterPro" id="IPR045075">
    <property type="entry name" value="Syf1-like"/>
</dbReference>
<evidence type="ECO:0000256" key="1">
    <source>
        <dbReference type="ARBA" id="ARBA00004123"/>
    </source>
</evidence>
<evidence type="ECO:0000313" key="11">
    <source>
        <dbReference type="Proteomes" id="UP000039865"/>
    </source>
</evidence>
<dbReference type="InterPro" id="IPR011990">
    <property type="entry name" value="TPR-like_helical_dom_sf"/>
</dbReference>
<name>A0A078B9X4_STYLE</name>
<dbReference type="OrthoDB" id="440128at2759"/>
<keyword evidence="3" id="KW-0677">Repeat</keyword>
<dbReference type="Gene3D" id="1.25.40.10">
    <property type="entry name" value="Tetratricopeptide repeat domain"/>
    <property type="match status" value="3"/>
</dbReference>
<dbReference type="SMART" id="SM00386">
    <property type="entry name" value="HAT"/>
    <property type="match status" value="9"/>
</dbReference>
<dbReference type="OMA" id="DGWAWYY"/>